<accession>A0ABX8BFL0</accession>
<evidence type="ECO:0000313" key="2">
    <source>
        <dbReference type="Proteomes" id="UP000676079"/>
    </source>
</evidence>
<keyword evidence="2" id="KW-1185">Reference proteome</keyword>
<sequence length="150" mass="16091">MSWNIVLMRLPHHVTSVADLTDDDAPPPIGPAAGILDRLRTAFPGVDLSDPTWGLLEEPGARGAGWLLELVIGDRDPVESLMVRMRGGGSVPAVLYLADLLDCRALDLSSGDIVTWDDWEQDGGSRARFHEDLARALGRDRGRAAPDGGA</sequence>
<dbReference type="Proteomes" id="UP000676079">
    <property type="component" value="Chromosome"/>
</dbReference>
<proteinExistence type="predicted"/>
<dbReference type="RefSeq" id="WP_220562226.1">
    <property type="nucleotide sequence ID" value="NZ_CP074133.1"/>
</dbReference>
<dbReference type="EMBL" id="CP074133">
    <property type="protein sequence ID" value="QUX21031.1"/>
    <property type="molecule type" value="Genomic_DNA"/>
</dbReference>
<protein>
    <submittedName>
        <fullName evidence="1">Uncharacterized protein</fullName>
    </submittedName>
</protein>
<name>A0ABX8BFL0_9ACTN</name>
<reference evidence="1 2" key="1">
    <citation type="submission" date="2021-05" db="EMBL/GenBank/DDBJ databases">
        <title>Direct Submission.</title>
        <authorList>
            <person name="Li K."/>
            <person name="Gao J."/>
        </authorList>
    </citation>
    <scope>NUCLEOTIDE SEQUENCE [LARGE SCALE GENOMIC DNA]</scope>
    <source>
        <strain evidence="1 2">Mg02</strain>
    </source>
</reference>
<organism evidence="1 2">
    <name type="scientific">Nocardiopsis changdeensis</name>
    <dbReference type="NCBI Taxonomy" id="2831969"/>
    <lineage>
        <taxon>Bacteria</taxon>
        <taxon>Bacillati</taxon>
        <taxon>Actinomycetota</taxon>
        <taxon>Actinomycetes</taxon>
        <taxon>Streptosporangiales</taxon>
        <taxon>Nocardiopsidaceae</taxon>
        <taxon>Nocardiopsis</taxon>
    </lineage>
</organism>
<evidence type="ECO:0000313" key="1">
    <source>
        <dbReference type="EMBL" id="QUX21031.1"/>
    </source>
</evidence>
<gene>
    <name evidence="1" type="ORF">KGD84_21595</name>
</gene>